<feature type="transmembrane region" description="Helical" evidence="8">
    <location>
        <begin position="311"/>
        <end position="331"/>
    </location>
</feature>
<dbReference type="Proteomes" id="UP000192660">
    <property type="component" value="Unassembled WGS sequence"/>
</dbReference>
<reference evidence="10" key="1">
    <citation type="submission" date="2017-04" db="EMBL/GenBank/DDBJ databases">
        <authorList>
            <person name="Varghese N."/>
            <person name="Submissions S."/>
        </authorList>
    </citation>
    <scope>NUCLEOTIDE SEQUENCE [LARGE SCALE GENOMIC DNA]</scope>
    <source>
        <strain evidence="10">DSM 9293</strain>
    </source>
</reference>
<feature type="transmembrane region" description="Helical" evidence="8">
    <location>
        <begin position="268"/>
        <end position="290"/>
    </location>
</feature>
<gene>
    <name evidence="9" type="ORF">SAMN00768000_1007</name>
</gene>
<dbReference type="PIRSF" id="PIRSF002744">
    <property type="entry name" value="Pur-cyt_permease"/>
    <property type="match status" value="1"/>
</dbReference>
<feature type="transmembrane region" description="Helical" evidence="8">
    <location>
        <begin position="161"/>
        <end position="178"/>
    </location>
</feature>
<evidence type="ECO:0000256" key="8">
    <source>
        <dbReference type="SAM" id="Phobius"/>
    </source>
</evidence>
<evidence type="ECO:0000256" key="6">
    <source>
        <dbReference type="ARBA" id="ARBA00023136"/>
    </source>
</evidence>
<organism evidence="9 10">
    <name type="scientific">Sulfobacillus thermosulfidooxidans (strain DSM 9293 / VKM B-1269 / AT-1)</name>
    <dbReference type="NCBI Taxonomy" id="929705"/>
    <lineage>
        <taxon>Bacteria</taxon>
        <taxon>Bacillati</taxon>
        <taxon>Bacillota</taxon>
        <taxon>Clostridia</taxon>
        <taxon>Eubacteriales</taxon>
        <taxon>Clostridiales Family XVII. Incertae Sedis</taxon>
        <taxon>Sulfobacillus</taxon>
    </lineage>
</organism>
<feature type="transmembrane region" description="Helical" evidence="8">
    <location>
        <begin position="229"/>
        <end position="256"/>
    </location>
</feature>
<feature type="transmembrane region" description="Helical" evidence="8">
    <location>
        <begin position="410"/>
        <end position="426"/>
    </location>
</feature>
<protein>
    <submittedName>
        <fullName evidence="9">Nucleobase:cation symporter-1, NCS1 family</fullName>
    </submittedName>
</protein>
<proteinExistence type="inferred from homology"/>
<dbReference type="GO" id="GO:0005886">
    <property type="term" value="C:plasma membrane"/>
    <property type="evidence" value="ECO:0007669"/>
    <property type="project" value="TreeGrafter"/>
</dbReference>
<evidence type="ECO:0000313" key="9">
    <source>
        <dbReference type="EMBL" id="SMC03286.1"/>
    </source>
</evidence>
<feature type="transmembrane region" description="Helical" evidence="8">
    <location>
        <begin position="337"/>
        <end position="355"/>
    </location>
</feature>
<evidence type="ECO:0000256" key="1">
    <source>
        <dbReference type="ARBA" id="ARBA00004141"/>
    </source>
</evidence>
<feature type="transmembrane region" description="Helical" evidence="8">
    <location>
        <begin position="57"/>
        <end position="78"/>
    </location>
</feature>
<comment type="subcellular location">
    <subcellularLocation>
        <location evidence="1">Membrane</location>
        <topology evidence="1">Multi-pass membrane protein</topology>
    </subcellularLocation>
</comment>
<comment type="similarity">
    <text evidence="2 7">Belongs to the purine-cytosine permease (2.A.39) family.</text>
</comment>
<keyword evidence="3 7" id="KW-0813">Transport</keyword>
<dbReference type="PANTHER" id="PTHR31806:SF1">
    <property type="entry name" value="PURINE-CYTOSINE PERMEASE FCY2-RELATED"/>
    <property type="match status" value="1"/>
</dbReference>
<dbReference type="InterPro" id="IPR026030">
    <property type="entry name" value="Pur-cyt_permease_Fcy2/21/22"/>
</dbReference>
<evidence type="ECO:0000256" key="3">
    <source>
        <dbReference type="ARBA" id="ARBA00022448"/>
    </source>
</evidence>
<feature type="transmembrane region" description="Helical" evidence="8">
    <location>
        <begin position="190"/>
        <end position="208"/>
    </location>
</feature>
<evidence type="ECO:0000256" key="2">
    <source>
        <dbReference type="ARBA" id="ARBA00008974"/>
    </source>
</evidence>
<dbReference type="PANTHER" id="PTHR31806">
    <property type="entry name" value="PURINE-CYTOSINE PERMEASE FCY2-RELATED"/>
    <property type="match status" value="1"/>
</dbReference>
<accession>A0A1W1WAH4</accession>
<dbReference type="AlphaFoldDB" id="A0A1W1WAH4"/>
<keyword evidence="5 8" id="KW-1133">Transmembrane helix</keyword>
<dbReference type="Gene3D" id="1.10.4160.10">
    <property type="entry name" value="Hydantoin permease"/>
    <property type="match status" value="1"/>
</dbReference>
<dbReference type="InterPro" id="IPR001248">
    <property type="entry name" value="Pur-cyt_permease"/>
</dbReference>
<keyword evidence="6 7" id="KW-0472">Membrane</keyword>
<keyword evidence="10" id="KW-1185">Reference proteome</keyword>
<dbReference type="GO" id="GO:0022857">
    <property type="term" value="F:transmembrane transporter activity"/>
    <property type="evidence" value="ECO:0007669"/>
    <property type="project" value="InterPro"/>
</dbReference>
<dbReference type="STRING" id="28034.BFX07_00250"/>
<feature type="transmembrane region" description="Helical" evidence="8">
    <location>
        <begin position="128"/>
        <end position="149"/>
    </location>
</feature>
<dbReference type="Pfam" id="PF02133">
    <property type="entry name" value="Transp_cyt_pur"/>
    <property type="match status" value="1"/>
</dbReference>
<keyword evidence="4 8" id="KW-0812">Transmembrane</keyword>
<name>A0A1W1WAH4_SULTA</name>
<evidence type="ECO:0000256" key="4">
    <source>
        <dbReference type="ARBA" id="ARBA00022692"/>
    </source>
</evidence>
<feature type="transmembrane region" description="Helical" evidence="8">
    <location>
        <begin position="367"/>
        <end position="390"/>
    </location>
</feature>
<dbReference type="EMBL" id="FWWY01000001">
    <property type="protein sequence ID" value="SMC03286.1"/>
    <property type="molecule type" value="Genomic_DNA"/>
</dbReference>
<evidence type="ECO:0000256" key="5">
    <source>
        <dbReference type="ARBA" id="ARBA00022989"/>
    </source>
</evidence>
<sequence length="439" mass="47188">MASEELVEPLGIEWVPSAKRHGKPSQLFSLWFSANLGMPAWLVGVLGPVLGLDLGQTLFAIILGNIIASLLVGLTAKAGTGQGLAQLPLSRSIFGRRGNYLPSFLNTLSAIGWYTINTAVGGEAMAKLIHIPLALGLFFVAAGQIALGYLGYDIIHRFERVMVYVQGVLFILMSYEVVHHLPRLAHVHAGNYGDFLLELAAVVSYSFSWAPYASDYGRYLPESTAPQRVFWATFWGTFLGTVWVECIGAVVGALGWGNLSPIGMVQNLMGPLTGFALLAIIFGTMTADAINGYTATLSLLTLDIPIRRTQAAIFLGAVGWLVAWLANSHLLSDYENFLLLLSYWVAPWVGIVLVAAHQGLINKDRALLAKGVDAAAIGGFLVGIVAVIPFMSTILFEGPVAKMLDNGDTGYYAGMLVGALVYYLLLRLRKSAALSHSLS</sequence>
<feature type="transmembrane region" description="Helical" evidence="8">
    <location>
        <begin position="99"/>
        <end position="116"/>
    </location>
</feature>
<evidence type="ECO:0000256" key="7">
    <source>
        <dbReference type="PIRNR" id="PIRNR002744"/>
    </source>
</evidence>
<feature type="transmembrane region" description="Helical" evidence="8">
    <location>
        <begin position="27"/>
        <end position="51"/>
    </location>
</feature>
<evidence type="ECO:0000313" key="10">
    <source>
        <dbReference type="Proteomes" id="UP000192660"/>
    </source>
</evidence>